<reference evidence="2" key="1">
    <citation type="submission" date="2021-01" db="EMBL/GenBank/DDBJ databases">
        <title>Genomic Encyclopedia of Type Strains, Phase IV (KMG-IV): sequencing the most valuable type-strain genomes for metagenomic binning, comparative biology and taxonomic classification.</title>
        <authorList>
            <person name="Goeker M."/>
        </authorList>
    </citation>
    <scope>NUCLEOTIDE SEQUENCE</scope>
    <source>
        <strain evidence="2">DSM 23230</strain>
    </source>
</reference>
<dbReference type="Proteomes" id="UP000774000">
    <property type="component" value="Unassembled WGS sequence"/>
</dbReference>
<evidence type="ECO:0000313" key="3">
    <source>
        <dbReference type="Proteomes" id="UP000774000"/>
    </source>
</evidence>
<feature type="compositionally biased region" description="Polar residues" evidence="1">
    <location>
        <begin position="61"/>
        <end position="80"/>
    </location>
</feature>
<feature type="compositionally biased region" description="Low complexity" evidence="1">
    <location>
        <begin position="15"/>
        <end position="27"/>
    </location>
</feature>
<dbReference type="EMBL" id="JAFBDQ010000003">
    <property type="protein sequence ID" value="MBM7555798.1"/>
    <property type="molecule type" value="Genomic_DNA"/>
</dbReference>
<organism evidence="2 3">
    <name type="scientific">Halanaerobacter jeridensis</name>
    <dbReference type="NCBI Taxonomy" id="706427"/>
    <lineage>
        <taxon>Bacteria</taxon>
        <taxon>Bacillati</taxon>
        <taxon>Bacillota</taxon>
        <taxon>Clostridia</taxon>
        <taxon>Halanaerobiales</taxon>
        <taxon>Halobacteroidaceae</taxon>
        <taxon>Halanaerobacter</taxon>
    </lineage>
</organism>
<dbReference type="InterPro" id="IPR021973">
    <property type="entry name" value="SprA-related"/>
</dbReference>
<dbReference type="RefSeq" id="WP_204700524.1">
    <property type="nucleotide sequence ID" value="NZ_JAFBDQ010000003.1"/>
</dbReference>
<keyword evidence="3" id="KW-1185">Reference proteome</keyword>
<evidence type="ECO:0000256" key="1">
    <source>
        <dbReference type="SAM" id="MobiDB-lite"/>
    </source>
</evidence>
<feature type="region of interest" description="Disordered" evidence="1">
    <location>
        <begin position="166"/>
        <end position="235"/>
    </location>
</feature>
<dbReference type="Pfam" id="PF12118">
    <property type="entry name" value="SprA-related"/>
    <property type="match status" value="1"/>
</dbReference>
<feature type="compositionally biased region" description="Low complexity" evidence="1">
    <location>
        <begin position="48"/>
        <end position="57"/>
    </location>
</feature>
<accession>A0A938XR17</accession>
<dbReference type="AlphaFoldDB" id="A0A938XR17"/>
<protein>
    <recommendedName>
        <fullName evidence="4">SprA-related family protein</fullName>
    </recommendedName>
</protein>
<evidence type="ECO:0000313" key="2">
    <source>
        <dbReference type="EMBL" id="MBM7555798.1"/>
    </source>
</evidence>
<proteinExistence type="predicted"/>
<feature type="region of interest" description="Disordered" evidence="1">
    <location>
        <begin position="1"/>
        <end position="87"/>
    </location>
</feature>
<evidence type="ECO:0008006" key="4">
    <source>
        <dbReference type="Google" id="ProtNLM"/>
    </source>
</evidence>
<sequence>MSINTVRSQPTPSWAKNINNNQAQKNNEQQKKTAKRQTTGKQRKEEQQSQNSTQRRQSISKEQPQSNKIANQETKTNNSDSKSKELDIKEQQQVQKLRQRDSEVRQHELAHKTTGGQYAGNITYTYQEGPDGRRYAVGGSVGMNISAEPGEPKKTIEKAEQVRKAALAPAQPSAQDLKVAAKAARMKMEAKAKLENPQANKQPGENNKNQNNKLNELYNNQQSQQEQQQNISLIA</sequence>
<feature type="compositionally biased region" description="Polar residues" evidence="1">
    <location>
        <begin position="1"/>
        <end position="14"/>
    </location>
</feature>
<name>A0A938XR17_9FIRM</name>
<comment type="caution">
    <text evidence="2">The sequence shown here is derived from an EMBL/GenBank/DDBJ whole genome shotgun (WGS) entry which is preliminary data.</text>
</comment>
<feature type="compositionally biased region" description="Low complexity" evidence="1">
    <location>
        <begin position="205"/>
        <end position="235"/>
    </location>
</feature>
<gene>
    <name evidence="2" type="ORF">JOC47_000632</name>
</gene>